<dbReference type="Proteomes" id="UP000244571">
    <property type="component" value="Chromosome"/>
</dbReference>
<dbReference type="KEGG" id="boz:DBV39_03645"/>
<dbReference type="RefSeq" id="WP_108620387.1">
    <property type="nucleotide sequence ID" value="NZ_CP028901.1"/>
</dbReference>
<keyword evidence="2" id="KW-1185">Reference proteome</keyword>
<sequence length="569" mass="65194">MKLVVMHYLRSLRERDELDAILPDLLAESGFEVLTRPRRGTRQAGVDVAAVGPNPDRDGTRSLFLFTIKSGDLTREHWDTGQQAVRPSLNEVLDDYIPNRIPPHFADLPVVICVCMGGEMREDVRAQWSGYCRKNERAEIHFAEWNGDRLSDLILSGMLRAELIESENRGLFQKALAMLDQPEVAYRHFRHLLNVIFTEPKNQTERTRQLRKAYLCLWILFVWARDADNLEAAYRASELVLLRSWPHCDITRLRKGATQHERLAHFDQVLQLHFIIAHLLLVEKIGPFADKRYALSMAVNSRNAVDINIALFEALGRLSLHGLWLDAISAGEDESFAQAMSERADKVLNIAIGMLNANPTLAVPVRDDFTIELALFMRLAAVRGRLSNVADYIRSMSDHLCYGLRARRHYPTPTTEYRDVLSHPRDRSDAYFEEHTRAGILYTFVLAWLAMIGDQERAEQLRSTLLEYAPHMTHQIWIPDARTDEVFWDGDRDHGVSVPGLPLNDSLEAVFSLLNRVMKEYPLDERISAVRNHLTPIFLMACRHYRMPVPPHVSLFTGCRSVSLMEKAL</sequence>
<dbReference type="EMBL" id="CP028901">
    <property type="protein sequence ID" value="AWB32956.1"/>
    <property type="molecule type" value="Genomic_DNA"/>
</dbReference>
<dbReference type="OrthoDB" id="5540856at2"/>
<protein>
    <recommendedName>
        <fullName evidence="3">Chemotaxis protein</fullName>
    </recommendedName>
</protein>
<evidence type="ECO:0008006" key="3">
    <source>
        <dbReference type="Google" id="ProtNLM"/>
    </source>
</evidence>
<organism evidence="1 2">
    <name type="scientific">Orrella marina</name>
    <dbReference type="NCBI Taxonomy" id="2163011"/>
    <lineage>
        <taxon>Bacteria</taxon>
        <taxon>Pseudomonadati</taxon>
        <taxon>Pseudomonadota</taxon>
        <taxon>Betaproteobacteria</taxon>
        <taxon>Burkholderiales</taxon>
        <taxon>Alcaligenaceae</taxon>
        <taxon>Orrella</taxon>
    </lineage>
</organism>
<dbReference type="AlphaFoldDB" id="A0A2R4XGK3"/>
<reference evidence="1 2" key="1">
    <citation type="submission" date="2018-04" db="EMBL/GenBank/DDBJ databases">
        <title>Bordetella sp. HZ20 isolated from seawater.</title>
        <authorList>
            <person name="Sun C."/>
        </authorList>
    </citation>
    <scope>NUCLEOTIDE SEQUENCE [LARGE SCALE GENOMIC DNA]</scope>
    <source>
        <strain evidence="1 2">HZ20</strain>
    </source>
</reference>
<evidence type="ECO:0000313" key="2">
    <source>
        <dbReference type="Proteomes" id="UP000244571"/>
    </source>
</evidence>
<gene>
    <name evidence="1" type="ORF">DBV39_03645</name>
</gene>
<evidence type="ECO:0000313" key="1">
    <source>
        <dbReference type="EMBL" id="AWB32956.1"/>
    </source>
</evidence>
<accession>A0A2R4XGK3</accession>
<proteinExistence type="predicted"/>
<name>A0A2R4XGK3_9BURK</name>